<dbReference type="SUPFAM" id="SSF50974">
    <property type="entry name" value="Nitrous oxide reductase, N-terminal domain"/>
    <property type="match status" value="1"/>
</dbReference>
<keyword evidence="3" id="KW-1185">Reference proteome</keyword>
<proteinExistence type="inferred from homology"/>
<evidence type="ECO:0000313" key="3">
    <source>
        <dbReference type="Proteomes" id="UP000272025"/>
    </source>
</evidence>
<organism evidence="2 3">
    <name type="scientific">Sodiomyces alkalinus (strain CBS 110278 / VKM F-3762 / F11)</name>
    <name type="common">Alkaliphilic filamentous fungus</name>
    <dbReference type="NCBI Taxonomy" id="1314773"/>
    <lineage>
        <taxon>Eukaryota</taxon>
        <taxon>Fungi</taxon>
        <taxon>Dikarya</taxon>
        <taxon>Ascomycota</taxon>
        <taxon>Pezizomycotina</taxon>
        <taxon>Sordariomycetes</taxon>
        <taxon>Hypocreomycetidae</taxon>
        <taxon>Glomerellales</taxon>
        <taxon>Plectosphaerellaceae</taxon>
        <taxon>Sodiomyces</taxon>
    </lineage>
</organism>
<accession>A0A3N2PW85</accession>
<dbReference type="PANTHER" id="PTHR30344:SF1">
    <property type="entry name" value="6-PHOSPHOGLUCONOLACTONASE"/>
    <property type="match status" value="1"/>
</dbReference>
<dbReference type="GO" id="GO:0017057">
    <property type="term" value="F:6-phosphogluconolactonase activity"/>
    <property type="evidence" value="ECO:0007669"/>
    <property type="project" value="TreeGrafter"/>
</dbReference>
<comment type="similarity">
    <text evidence="1">Belongs to the cycloisomerase 2 family.</text>
</comment>
<name>A0A3N2PW85_SODAK</name>
<reference evidence="2 3" key="1">
    <citation type="journal article" date="2018" name="Mol. Ecol.">
        <title>The obligate alkalophilic soda-lake fungus Sodiomyces alkalinus has shifted to a protein diet.</title>
        <authorList>
            <person name="Grum-Grzhimaylo A.A."/>
            <person name="Falkoski D.L."/>
            <person name="van den Heuvel J."/>
            <person name="Valero-Jimenez C.A."/>
            <person name="Min B."/>
            <person name="Choi I.G."/>
            <person name="Lipzen A."/>
            <person name="Daum C.G."/>
            <person name="Aanen D.K."/>
            <person name="Tsang A."/>
            <person name="Henrissat B."/>
            <person name="Bilanenko E.N."/>
            <person name="de Vries R.P."/>
            <person name="van Kan J.A.L."/>
            <person name="Grigoriev I.V."/>
            <person name="Debets A.J.M."/>
        </authorList>
    </citation>
    <scope>NUCLEOTIDE SEQUENCE [LARGE SCALE GENOMIC DNA]</scope>
    <source>
        <strain evidence="2 3">F11</strain>
    </source>
</reference>
<dbReference type="InterPro" id="IPR019405">
    <property type="entry name" value="Lactonase_7-beta_prop"/>
</dbReference>
<dbReference type="Pfam" id="PF10282">
    <property type="entry name" value="Lactonase"/>
    <property type="match status" value="1"/>
</dbReference>
<dbReference type="InterPro" id="IPR015943">
    <property type="entry name" value="WD40/YVTN_repeat-like_dom_sf"/>
</dbReference>
<dbReference type="Proteomes" id="UP000272025">
    <property type="component" value="Unassembled WGS sequence"/>
</dbReference>
<evidence type="ECO:0000256" key="1">
    <source>
        <dbReference type="ARBA" id="ARBA00005564"/>
    </source>
</evidence>
<dbReference type="EMBL" id="ML119055">
    <property type="protein sequence ID" value="ROT38754.1"/>
    <property type="molecule type" value="Genomic_DNA"/>
</dbReference>
<protein>
    <submittedName>
        <fullName evidence="2">3-carboxy-cis,cis-mucoante lactonizing enzyme</fullName>
    </submittedName>
</protein>
<dbReference type="OrthoDB" id="9972196at2759"/>
<dbReference type="Gene3D" id="2.130.10.10">
    <property type="entry name" value="YVTN repeat-like/Quinoprotein amine dehydrogenase"/>
    <property type="match status" value="1"/>
</dbReference>
<evidence type="ECO:0000313" key="2">
    <source>
        <dbReference type="EMBL" id="ROT38754.1"/>
    </source>
</evidence>
<dbReference type="InterPro" id="IPR050282">
    <property type="entry name" value="Cycloisomerase_2"/>
</dbReference>
<dbReference type="RefSeq" id="XP_028466560.1">
    <property type="nucleotide sequence ID" value="XM_028611956.1"/>
</dbReference>
<dbReference type="PANTHER" id="PTHR30344">
    <property type="entry name" value="6-PHOSPHOGLUCONOLACTONASE-RELATED"/>
    <property type="match status" value="1"/>
</dbReference>
<sequence>MRVIVKPLYCDGGSSLTWFDAGVASALTLLHTETFSLPEPGPVPSRQEAPHPHQAFVDPTGRFVLVPDLGADLVRVFRVDPKSLHLATLEPLVTVPGSGPRHVDFLVALGGQTIRTYMYLISELTNTITAYRVSYPASGGIRFDRFFQCPTHGYGNQVPAGASAAEIAVSPDGRYLTVSSRNEKSFKIPNPDVPTSGEQDQDWIDSDSLIVFAIFPETGELSFLQKFPAGGLIPRHFSYNQAGTLVAVALQQDGRVVTIQRDVVTGQLKNIIASARLGGEVTAVIFA</sequence>
<gene>
    <name evidence="2" type="ORF">SODALDRAFT_333380</name>
</gene>
<dbReference type="InterPro" id="IPR011045">
    <property type="entry name" value="N2O_reductase_N"/>
</dbReference>
<dbReference type="GeneID" id="39580434"/>
<dbReference type="STRING" id="1314773.A0A3N2PW85"/>
<feature type="non-terminal residue" evidence="2">
    <location>
        <position position="287"/>
    </location>
</feature>
<dbReference type="AlphaFoldDB" id="A0A3N2PW85"/>